<feature type="compositionally biased region" description="Low complexity" evidence="1">
    <location>
        <begin position="28"/>
        <end position="127"/>
    </location>
</feature>
<feature type="signal peptide" evidence="2">
    <location>
        <begin position="1"/>
        <end position="25"/>
    </location>
</feature>
<evidence type="ECO:0000256" key="1">
    <source>
        <dbReference type="SAM" id="MobiDB-lite"/>
    </source>
</evidence>
<dbReference type="EMBL" id="KQ964262">
    <property type="protein sequence ID" value="KXJ87570.1"/>
    <property type="molecule type" value="Genomic_DNA"/>
</dbReference>
<dbReference type="AlphaFoldDB" id="A0A136IRJ9"/>
<dbReference type="InterPro" id="IPR008979">
    <property type="entry name" value="Galactose-bd-like_sf"/>
</dbReference>
<gene>
    <name evidence="3" type="ORF">Micbo1qcDRAFT_208186</name>
</gene>
<feature type="chain" id="PRO_5007293006" description="CBM-cenC domain-containing protein" evidence="2">
    <location>
        <begin position="26"/>
        <end position="292"/>
    </location>
</feature>
<dbReference type="OrthoDB" id="5103650at2759"/>
<keyword evidence="4" id="KW-1185">Reference proteome</keyword>
<evidence type="ECO:0000256" key="2">
    <source>
        <dbReference type="SAM" id="SignalP"/>
    </source>
</evidence>
<dbReference type="Proteomes" id="UP000070501">
    <property type="component" value="Unassembled WGS sequence"/>
</dbReference>
<dbReference type="SUPFAM" id="SSF49785">
    <property type="entry name" value="Galactose-binding domain-like"/>
    <property type="match status" value="1"/>
</dbReference>
<name>A0A136IRJ9_9PEZI</name>
<dbReference type="InParanoid" id="A0A136IRJ9"/>
<evidence type="ECO:0008006" key="5">
    <source>
        <dbReference type="Google" id="ProtNLM"/>
    </source>
</evidence>
<proteinExistence type="predicted"/>
<evidence type="ECO:0000313" key="4">
    <source>
        <dbReference type="Proteomes" id="UP000070501"/>
    </source>
</evidence>
<reference evidence="4" key="1">
    <citation type="submission" date="2016-02" db="EMBL/GenBank/DDBJ databases">
        <title>Draft genome sequence of Microdochium bolleyi, a fungal endophyte of beachgrass.</title>
        <authorList>
            <consortium name="DOE Joint Genome Institute"/>
            <person name="David A.S."/>
            <person name="May G."/>
            <person name="Haridas S."/>
            <person name="Lim J."/>
            <person name="Wang M."/>
            <person name="Labutti K."/>
            <person name="Lipzen A."/>
            <person name="Barry K."/>
            <person name="Grigoriev I.V."/>
        </authorList>
    </citation>
    <scope>NUCLEOTIDE SEQUENCE [LARGE SCALE GENOMIC DNA]</scope>
    <source>
        <strain evidence="4">J235TASD1</strain>
    </source>
</reference>
<organism evidence="3 4">
    <name type="scientific">Microdochium bolleyi</name>
    <dbReference type="NCBI Taxonomy" id="196109"/>
    <lineage>
        <taxon>Eukaryota</taxon>
        <taxon>Fungi</taxon>
        <taxon>Dikarya</taxon>
        <taxon>Ascomycota</taxon>
        <taxon>Pezizomycotina</taxon>
        <taxon>Sordariomycetes</taxon>
        <taxon>Xylariomycetidae</taxon>
        <taxon>Xylariales</taxon>
        <taxon>Microdochiaceae</taxon>
        <taxon>Microdochium</taxon>
    </lineage>
</organism>
<dbReference type="STRING" id="196109.A0A136IRJ9"/>
<protein>
    <recommendedName>
        <fullName evidence="5">CBM-cenC domain-containing protein</fullName>
    </recommendedName>
</protein>
<accession>A0A136IRJ9</accession>
<sequence>MRLITIVSATAAIGAVIAAPRKCSGRPSLSSTTSNVYSTTSTPESASATVTFSASTSASPPVLTSSTETSSTTSDAASTTTTAASASSVATLTTSTSTTAETVVTTSDISTSTLATSTTTSPASAPTNHIKNPSFDDRDNDSYTSAPWTLPNGPGSGISPDATQAHTGENFVDFSVRSIGQRQFIGQTLTGVVAGKNYILEYYWRAVSQPGIGCFHAPTVKDTNTVEFNLFTPADVGPGYTAHTWQFTAPEDDPSFKLIVFCNSSVPGGGFTVFIDDLTVYEAGREQIGGGN</sequence>
<feature type="region of interest" description="Disordered" evidence="1">
    <location>
        <begin position="22"/>
        <end position="165"/>
    </location>
</feature>
<evidence type="ECO:0000313" key="3">
    <source>
        <dbReference type="EMBL" id="KXJ87570.1"/>
    </source>
</evidence>
<keyword evidence="2" id="KW-0732">Signal</keyword>